<name>A0A5B8S383_9SPHN</name>
<dbReference type="Pfam" id="PF09339">
    <property type="entry name" value="HTH_IclR"/>
    <property type="match status" value="1"/>
</dbReference>
<proteinExistence type="predicted"/>
<keyword evidence="3" id="KW-1185">Reference proteome</keyword>
<evidence type="ECO:0000313" key="3">
    <source>
        <dbReference type="Proteomes" id="UP000321172"/>
    </source>
</evidence>
<dbReference type="InterPro" id="IPR005471">
    <property type="entry name" value="Tscrpt_reg_IclR_N"/>
</dbReference>
<gene>
    <name evidence="2" type="ORF">FRF71_07485</name>
</gene>
<dbReference type="AlphaFoldDB" id="A0A5B8S383"/>
<organism evidence="2 3">
    <name type="scientific">Novosphingobium ginsenosidimutans</name>
    <dbReference type="NCBI Taxonomy" id="1176536"/>
    <lineage>
        <taxon>Bacteria</taxon>
        <taxon>Pseudomonadati</taxon>
        <taxon>Pseudomonadota</taxon>
        <taxon>Alphaproteobacteria</taxon>
        <taxon>Sphingomonadales</taxon>
        <taxon>Sphingomonadaceae</taxon>
        <taxon>Novosphingobium</taxon>
    </lineage>
</organism>
<dbReference type="Gene3D" id="1.10.10.10">
    <property type="entry name" value="Winged helix-like DNA-binding domain superfamily/Winged helix DNA-binding domain"/>
    <property type="match status" value="1"/>
</dbReference>
<evidence type="ECO:0000313" key="2">
    <source>
        <dbReference type="EMBL" id="QEA15986.1"/>
    </source>
</evidence>
<protein>
    <recommendedName>
        <fullName evidence="1">HTH iclR-type domain-containing protein</fullName>
    </recommendedName>
</protein>
<evidence type="ECO:0000259" key="1">
    <source>
        <dbReference type="Pfam" id="PF09339"/>
    </source>
</evidence>
<sequence>MIGNGGQSVRADALENLAYSTYLTRKIRYELISSDLLGEPAWDILLLLFSHANRAQQLSFEELARELELGLPLTERWLRVLEEHGLVTTQANLAELSEQGRTKLKAYLRRQIAALTALLREAPPLRIVGSNEGGSAQG</sequence>
<feature type="domain" description="HTH iclR-type" evidence="1">
    <location>
        <begin position="45"/>
        <end position="90"/>
    </location>
</feature>
<dbReference type="SUPFAM" id="SSF46785">
    <property type="entry name" value="Winged helix' DNA-binding domain"/>
    <property type="match status" value="1"/>
</dbReference>
<dbReference type="InterPro" id="IPR036388">
    <property type="entry name" value="WH-like_DNA-bd_sf"/>
</dbReference>
<dbReference type="Proteomes" id="UP000321172">
    <property type="component" value="Chromosome"/>
</dbReference>
<accession>A0A5B8S383</accession>
<dbReference type="OrthoDB" id="7594920at2"/>
<dbReference type="KEGG" id="ngf:FRF71_07485"/>
<dbReference type="InterPro" id="IPR036390">
    <property type="entry name" value="WH_DNA-bd_sf"/>
</dbReference>
<dbReference type="RefSeq" id="WP_147090018.1">
    <property type="nucleotide sequence ID" value="NZ_BAABJD010000001.1"/>
</dbReference>
<dbReference type="EMBL" id="CP042345">
    <property type="protein sequence ID" value="QEA15986.1"/>
    <property type="molecule type" value="Genomic_DNA"/>
</dbReference>
<reference evidence="2 3" key="1">
    <citation type="journal article" date="2013" name="J. Microbiol. Biotechnol.">
        <title>Novosphingobium ginsenosidimutans sp. nov., with the ability to convert ginsenoside.</title>
        <authorList>
            <person name="Kim J.K."/>
            <person name="He D."/>
            <person name="Liu Q.M."/>
            <person name="Park H.Y."/>
            <person name="Jung M.S."/>
            <person name="Yoon M.H."/>
            <person name="Kim S.C."/>
            <person name="Im W.T."/>
        </authorList>
    </citation>
    <scope>NUCLEOTIDE SEQUENCE [LARGE SCALE GENOMIC DNA]</scope>
    <source>
        <strain evidence="2 3">FW-6</strain>
    </source>
</reference>